<dbReference type="InterPro" id="IPR007492">
    <property type="entry name" value="LytTR_DNA-bd_dom"/>
</dbReference>
<dbReference type="PROSITE" id="PS50110">
    <property type="entry name" value="RESPONSE_REGULATORY"/>
    <property type="match status" value="1"/>
</dbReference>
<comment type="function">
    <text evidence="2">May play the central regulatory role in sporulation. It may be an element of the effector pathway responsible for the activation of sporulation genes in response to nutritional stress. Spo0A may act in concert with spo0H (a sigma factor) to control the expression of some genes that are critical to the sporulation process.</text>
</comment>
<dbReference type="AlphaFoldDB" id="A0A3R8LKC4"/>
<evidence type="ECO:0000259" key="5">
    <source>
        <dbReference type="PROSITE" id="PS50930"/>
    </source>
</evidence>
<gene>
    <name evidence="6" type="ORF">EBB54_06500</name>
</gene>
<sequence length="234" mass="26729">MDIAVVEDEKVIREYLCRLIQGQKPESRIEAYAAGADLLASGKRFDLVFLDIQMEGMDGIETARKLRKSQEETVLIFVTAMKEYVFEALDLYAFQYLLKPVDETKFAEVLERAVREAARKQEKRGLFIKTRNLTLDQADILYIESRGKKVEIHTAGEKENIEIYGTMEGLEGQLGKGFYRCHRAYIVNMDYITEYASDSISLTGGNKVYLAKKKYGEFVKAYMWHLQSGGVSSV</sequence>
<dbReference type="GO" id="GO:0003677">
    <property type="term" value="F:DNA binding"/>
    <property type="evidence" value="ECO:0007669"/>
    <property type="project" value="UniProtKB-KW"/>
</dbReference>
<dbReference type="EMBL" id="RHJS01000002">
    <property type="protein sequence ID" value="RRK35209.1"/>
    <property type="molecule type" value="Genomic_DNA"/>
</dbReference>
<protein>
    <recommendedName>
        <fullName evidence="1">Stage 0 sporulation protein A homolog</fullName>
    </recommendedName>
</protein>
<dbReference type="Pfam" id="PF04397">
    <property type="entry name" value="LytTR"/>
    <property type="match status" value="1"/>
</dbReference>
<dbReference type="Gene3D" id="2.40.50.1020">
    <property type="entry name" value="LytTr DNA-binding domain"/>
    <property type="match status" value="1"/>
</dbReference>
<keyword evidence="3" id="KW-0597">Phosphoprotein</keyword>
<dbReference type="PANTHER" id="PTHR37299">
    <property type="entry name" value="TRANSCRIPTIONAL REGULATOR-RELATED"/>
    <property type="match status" value="1"/>
</dbReference>
<dbReference type="InterPro" id="IPR011006">
    <property type="entry name" value="CheY-like_superfamily"/>
</dbReference>
<dbReference type="InterPro" id="IPR046947">
    <property type="entry name" value="LytR-like"/>
</dbReference>
<dbReference type="SMART" id="SM00850">
    <property type="entry name" value="LytTR"/>
    <property type="match status" value="1"/>
</dbReference>
<evidence type="ECO:0000313" key="6">
    <source>
        <dbReference type="EMBL" id="RRK35209.1"/>
    </source>
</evidence>
<dbReference type="InterPro" id="IPR001789">
    <property type="entry name" value="Sig_transdc_resp-reg_receiver"/>
</dbReference>
<keyword evidence="7" id="KW-1185">Reference proteome</keyword>
<feature type="modified residue" description="4-aspartylphosphate" evidence="3">
    <location>
        <position position="51"/>
    </location>
</feature>
<evidence type="ECO:0000256" key="3">
    <source>
        <dbReference type="PROSITE-ProRule" id="PRU00169"/>
    </source>
</evidence>
<dbReference type="PANTHER" id="PTHR37299:SF1">
    <property type="entry name" value="STAGE 0 SPORULATION PROTEIN A HOMOLOG"/>
    <property type="match status" value="1"/>
</dbReference>
<name>A0A3R8LKC4_9FIRM</name>
<dbReference type="Pfam" id="PF00072">
    <property type="entry name" value="Response_reg"/>
    <property type="match status" value="1"/>
</dbReference>
<evidence type="ECO:0000259" key="4">
    <source>
        <dbReference type="PROSITE" id="PS50110"/>
    </source>
</evidence>
<feature type="domain" description="HTH LytTR-type" evidence="5">
    <location>
        <begin position="126"/>
        <end position="225"/>
    </location>
</feature>
<comment type="caution">
    <text evidence="6">The sequence shown here is derived from an EMBL/GenBank/DDBJ whole genome shotgun (WGS) entry which is preliminary data.</text>
</comment>
<dbReference type="GO" id="GO:0000156">
    <property type="term" value="F:phosphorelay response regulator activity"/>
    <property type="evidence" value="ECO:0007669"/>
    <property type="project" value="InterPro"/>
</dbReference>
<accession>A0A3R8LKC4</accession>
<reference evidence="6" key="1">
    <citation type="submission" date="2018-10" db="EMBL/GenBank/DDBJ databases">
        <title>Schaedlerella arabinophila gen. nov. sp. nov., isolated from the mouse intestinal tract and comparative analysis with the genome of the closely related altered Schaedler flora strain ASF502.</title>
        <authorList>
            <person name="Miyake S."/>
            <person name="Soh M."/>
            <person name="Seedorf H."/>
        </authorList>
    </citation>
    <scope>NUCLEOTIDE SEQUENCE [LARGE SCALE GENOMIC DNA]</scope>
    <source>
        <strain evidence="6">DSM 106076</strain>
    </source>
</reference>
<dbReference type="SUPFAM" id="SSF52172">
    <property type="entry name" value="CheY-like"/>
    <property type="match status" value="1"/>
</dbReference>
<keyword evidence="6" id="KW-0238">DNA-binding</keyword>
<evidence type="ECO:0000256" key="1">
    <source>
        <dbReference type="ARBA" id="ARBA00018672"/>
    </source>
</evidence>
<dbReference type="PROSITE" id="PS50930">
    <property type="entry name" value="HTH_LYTTR"/>
    <property type="match status" value="1"/>
</dbReference>
<dbReference type="SMART" id="SM00448">
    <property type="entry name" value="REC"/>
    <property type="match status" value="1"/>
</dbReference>
<evidence type="ECO:0000256" key="2">
    <source>
        <dbReference type="ARBA" id="ARBA00024867"/>
    </source>
</evidence>
<dbReference type="Proteomes" id="UP000274920">
    <property type="component" value="Unassembled WGS sequence"/>
</dbReference>
<proteinExistence type="predicted"/>
<dbReference type="Gene3D" id="3.40.50.2300">
    <property type="match status" value="1"/>
</dbReference>
<organism evidence="6 7">
    <name type="scientific">Schaedlerella arabinosiphila</name>
    <dbReference type="NCBI Taxonomy" id="2044587"/>
    <lineage>
        <taxon>Bacteria</taxon>
        <taxon>Bacillati</taxon>
        <taxon>Bacillota</taxon>
        <taxon>Clostridia</taxon>
        <taxon>Lachnospirales</taxon>
        <taxon>Lachnospiraceae</taxon>
        <taxon>Schaedlerella</taxon>
    </lineage>
</organism>
<feature type="domain" description="Response regulatory" evidence="4">
    <location>
        <begin position="2"/>
        <end position="114"/>
    </location>
</feature>
<evidence type="ECO:0000313" key="7">
    <source>
        <dbReference type="Proteomes" id="UP000274920"/>
    </source>
</evidence>